<dbReference type="Pfam" id="PF01713">
    <property type="entry name" value="Smr"/>
    <property type="match status" value="1"/>
</dbReference>
<feature type="domain" description="Smr" evidence="2">
    <location>
        <begin position="198"/>
        <end position="279"/>
    </location>
</feature>
<dbReference type="SMART" id="SM00463">
    <property type="entry name" value="SMR"/>
    <property type="match status" value="1"/>
</dbReference>
<dbReference type="RefSeq" id="WP_013739702.1">
    <property type="nucleotide sequence ID" value="NC_015436.1"/>
</dbReference>
<dbReference type="KEGG" id="scc:Spico_1086"/>
<dbReference type="PANTHER" id="PTHR35562:SF2">
    <property type="entry name" value="DNA ENDONUCLEASE SMRA-RELATED"/>
    <property type="match status" value="1"/>
</dbReference>
<keyword evidence="4" id="KW-1185">Reference proteome</keyword>
<dbReference type="eggNOG" id="COG2840">
    <property type="taxonomic scope" value="Bacteria"/>
</dbReference>
<feature type="region of interest" description="Disordered" evidence="1">
    <location>
        <begin position="104"/>
        <end position="140"/>
    </location>
</feature>
<feature type="compositionally biased region" description="Basic and acidic residues" evidence="1">
    <location>
        <begin position="1"/>
        <end position="11"/>
    </location>
</feature>
<dbReference type="STRING" id="760011.Spico_1086"/>
<feature type="region of interest" description="Disordered" evidence="1">
    <location>
        <begin position="1"/>
        <end position="88"/>
    </location>
</feature>
<evidence type="ECO:0000313" key="3">
    <source>
        <dbReference type="EMBL" id="AEC02307.1"/>
    </source>
</evidence>
<dbReference type="AlphaFoldDB" id="F4GKB1"/>
<dbReference type="EMBL" id="CP002659">
    <property type="protein sequence ID" value="AEC02307.1"/>
    <property type="molecule type" value="Genomic_DNA"/>
</dbReference>
<reference evidence="3 4" key="2">
    <citation type="journal article" date="2012" name="Stand. Genomic Sci.">
        <title>Complete genome sequence of the termite hindgut bacterium Spirochaeta coccoides type strain (SPN1(T)), reclassification in the genus Sphaerochaeta as Sphaerochaeta coccoides comb. nov. and emendations of the family Spirochaetaceae and the genus Sphaerochaeta.</title>
        <authorList>
            <person name="Abt B."/>
            <person name="Han C."/>
            <person name="Scheuner C."/>
            <person name="Lu M."/>
            <person name="Lapidus A."/>
            <person name="Nolan M."/>
            <person name="Lucas S."/>
            <person name="Hammon N."/>
            <person name="Deshpande S."/>
            <person name="Cheng J.F."/>
            <person name="Tapia R."/>
            <person name="Goodwin L.A."/>
            <person name="Pitluck S."/>
            <person name="Liolios K."/>
            <person name="Pagani I."/>
            <person name="Ivanova N."/>
            <person name="Mavromatis K."/>
            <person name="Mikhailova N."/>
            <person name="Huntemann M."/>
            <person name="Pati A."/>
            <person name="Chen A."/>
            <person name="Palaniappan K."/>
            <person name="Land M."/>
            <person name="Hauser L."/>
            <person name="Brambilla E.M."/>
            <person name="Rohde M."/>
            <person name="Spring S."/>
            <person name="Gronow S."/>
            <person name="Goker M."/>
            <person name="Woyke T."/>
            <person name="Bristow J."/>
            <person name="Eisen J.A."/>
            <person name="Markowitz V."/>
            <person name="Hugenholtz P."/>
            <person name="Kyrpides N.C."/>
            <person name="Klenk H.P."/>
            <person name="Detter J.C."/>
        </authorList>
    </citation>
    <scope>NUCLEOTIDE SEQUENCE [LARGE SCALE GENOMIC DNA]</scope>
    <source>
        <strain evidence="4">ATCC BAA-1237 / DSM 17374 / SPN1</strain>
    </source>
</reference>
<proteinExistence type="predicted"/>
<dbReference type="Gene3D" id="3.30.1370.110">
    <property type="match status" value="1"/>
</dbReference>
<reference evidence="4" key="1">
    <citation type="submission" date="2011-04" db="EMBL/GenBank/DDBJ databases">
        <title>The complete genome of Spirochaeta coccoides DSM 17374.</title>
        <authorList>
            <person name="Lucas S."/>
            <person name="Copeland A."/>
            <person name="Lapidus A."/>
            <person name="Bruce D."/>
            <person name="Goodwin L."/>
            <person name="Pitluck S."/>
            <person name="Peters L."/>
            <person name="Kyrpides N."/>
            <person name="Mavromatis K."/>
            <person name="Pagani I."/>
            <person name="Ivanova N."/>
            <person name="Ovchinnikova G."/>
            <person name="Lu M."/>
            <person name="Detter J.C."/>
            <person name="Tapia R."/>
            <person name="Han C."/>
            <person name="Land M."/>
            <person name="Hauser L."/>
            <person name="Markowitz V."/>
            <person name="Cheng J.-F."/>
            <person name="Hugenholtz P."/>
            <person name="Woyke T."/>
            <person name="Wu D."/>
            <person name="Spring S."/>
            <person name="Schroeder M."/>
            <person name="Brambilla E."/>
            <person name="Klenk H.-P."/>
            <person name="Eisen J.A."/>
        </authorList>
    </citation>
    <scope>NUCLEOTIDE SEQUENCE [LARGE SCALE GENOMIC DNA]</scope>
    <source>
        <strain evidence="4">ATCC BAA-1237 / DSM 17374 / SPN1</strain>
    </source>
</reference>
<evidence type="ECO:0000259" key="2">
    <source>
        <dbReference type="PROSITE" id="PS50828"/>
    </source>
</evidence>
<feature type="compositionally biased region" description="Basic and acidic residues" evidence="1">
    <location>
        <begin position="118"/>
        <end position="134"/>
    </location>
</feature>
<dbReference type="HOGENOM" id="CLU_993593_0_0_12"/>
<name>F4GKB1_PARC1</name>
<evidence type="ECO:0000313" key="4">
    <source>
        <dbReference type="Proteomes" id="UP000007939"/>
    </source>
</evidence>
<evidence type="ECO:0000256" key="1">
    <source>
        <dbReference type="SAM" id="MobiDB-lite"/>
    </source>
</evidence>
<protein>
    <submittedName>
        <fullName evidence="3">Smr protein/MutS2</fullName>
    </submittedName>
</protein>
<dbReference type="InterPro" id="IPR036063">
    <property type="entry name" value="Smr_dom_sf"/>
</dbReference>
<organism evidence="3 4">
    <name type="scientific">Parasphaerochaeta coccoides (strain ATCC BAA-1237 / DSM 17374 / SPN1)</name>
    <name type="common">Sphaerochaeta coccoides</name>
    <dbReference type="NCBI Taxonomy" id="760011"/>
    <lineage>
        <taxon>Bacteria</taxon>
        <taxon>Pseudomonadati</taxon>
        <taxon>Spirochaetota</taxon>
        <taxon>Spirochaetia</taxon>
        <taxon>Spirochaetales</taxon>
        <taxon>Sphaerochaetaceae</taxon>
        <taxon>Parasphaerochaeta</taxon>
    </lineage>
</organism>
<dbReference type="PANTHER" id="PTHR35562">
    <property type="entry name" value="DNA ENDONUCLEASE SMRA-RELATED"/>
    <property type="match status" value="1"/>
</dbReference>
<dbReference type="PROSITE" id="PS50828">
    <property type="entry name" value="SMR"/>
    <property type="match status" value="1"/>
</dbReference>
<feature type="compositionally biased region" description="Polar residues" evidence="1">
    <location>
        <begin position="58"/>
        <end position="75"/>
    </location>
</feature>
<gene>
    <name evidence="3" type="ordered locus">Spico_1086</name>
</gene>
<dbReference type="Proteomes" id="UP000007939">
    <property type="component" value="Chromosome"/>
</dbReference>
<sequence length="280" mass="30628">MSSHSSEKDGEPDTPDGETYTPFSGLDRSKTSRCQDAPLVKETPSVSRGSAGVRKNQVMANTAESQLPRQVSRQVSPPKGQSIVGGYNPADSFADIFKAWEKTGDPYNSSIQRKQRGKKENQKKPTVVTERETTPSRNFGDILDSWERKAGSIQGSPAFAEKHRDAQEKVGKTEKHRGIQPQGITRSQLRKMPPQAVLDLHGDTAELAAARVRSFLFDARQKGLLKVGVIHGKGLHAADGEGVLHTVVMDEIRRSRMVSEASVPPARHGGSGVLWIIMKN</sequence>
<accession>F4GKB1</accession>
<dbReference type="InterPro" id="IPR002625">
    <property type="entry name" value="Smr_dom"/>
</dbReference>
<dbReference type="SUPFAM" id="SSF160443">
    <property type="entry name" value="SMR domain-like"/>
    <property type="match status" value="1"/>
</dbReference>